<feature type="transmembrane region" description="Helical" evidence="1">
    <location>
        <begin position="133"/>
        <end position="150"/>
    </location>
</feature>
<proteinExistence type="predicted"/>
<accession>A0A2W5NMG7</accession>
<keyword evidence="1" id="KW-0812">Transmembrane</keyword>
<evidence type="ECO:0000256" key="1">
    <source>
        <dbReference type="SAM" id="Phobius"/>
    </source>
</evidence>
<feature type="transmembrane region" description="Helical" evidence="1">
    <location>
        <begin position="32"/>
        <end position="51"/>
    </location>
</feature>
<feature type="transmembrane region" description="Helical" evidence="1">
    <location>
        <begin position="91"/>
        <end position="121"/>
    </location>
</feature>
<organism evidence="2 3">
    <name type="scientific">Novosphingobium pentaromativorans</name>
    <dbReference type="NCBI Taxonomy" id="205844"/>
    <lineage>
        <taxon>Bacteria</taxon>
        <taxon>Pseudomonadati</taxon>
        <taxon>Pseudomonadota</taxon>
        <taxon>Alphaproteobacteria</taxon>
        <taxon>Sphingomonadales</taxon>
        <taxon>Sphingomonadaceae</taxon>
        <taxon>Novosphingobium</taxon>
    </lineage>
</organism>
<reference evidence="2 3" key="1">
    <citation type="submission" date="2017-08" db="EMBL/GenBank/DDBJ databases">
        <title>Infants hospitalized years apart are colonized by the same room-sourced microbial strains.</title>
        <authorList>
            <person name="Brooks B."/>
            <person name="Olm M.R."/>
            <person name="Firek B.A."/>
            <person name="Baker R."/>
            <person name="Thomas B.C."/>
            <person name="Morowitz M.J."/>
            <person name="Banfield J.F."/>
        </authorList>
    </citation>
    <scope>NUCLEOTIDE SEQUENCE [LARGE SCALE GENOMIC DNA]</scope>
    <source>
        <strain evidence="2">S2_005_002_R2_33</strain>
    </source>
</reference>
<name>A0A2W5NMG7_9SPHN</name>
<evidence type="ECO:0000313" key="3">
    <source>
        <dbReference type="Proteomes" id="UP000249082"/>
    </source>
</evidence>
<keyword evidence="1" id="KW-1133">Transmembrane helix</keyword>
<feature type="transmembrane region" description="Helical" evidence="1">
    <location>
        <begin position="6"/>
        <end position="25"/>
    </location>
</feature>
<comment type="caution">
    <text evidence="2">The sequence shown here is derived from an EMBL/GenBank/DDBJ whole genome shotgun (WGS) entry which is preliminary data.</text>
</comment>
<keyword evidence="1" id="KW-0472">Membrane</keyword>
<feature type="transmembrane region" description="Helical" evidence="1">
    <location>
        <begin position="57"/>
        <end position="79"/>
    </location>
</feature>
<evidence type="ECO:0000313" key="2">
    <source>
        <dbReference type="EMBL" id="PZQ51955.1"/>
    </source>
</evidence>
<evidence type="ECO:0008006" key="4">
    <source>
        <dbReference type="Google" id="ProtNLM"/>
    </source>
</evidence>
<dbReference type="Proteomes" id="UP000249082">
    <property type="component" value="Unassembled WGS sequence"/>
</dbReference>
<dbReference type="AlphaFoldDB" id="A0A2W5NMG7"/>
<sequence length="153" mass="15493">MAGLSYFNLALLIVLLLPAVIMPWEGRRPPDLLYFVIAAGGLSFAVLGGGIPALGWSALAGAGCLLLVAAGVAGLRAGLGLRLLTGSQIKLLAAGATWLGPFGALTMIAITAMTLLVVATAQQFRAAARRPDSGAIVAVAIFCVGLQQVLPSI</sequence>
<dbReference type="EMBL" id="QFPX01000022">
    <property type="protein sequence ID" value="PZQ51955.1"/>
    <property type="molecule type" value="Genomic_DNA"/>
</dbReference>
<gene>
    <name evidence="2" type="ORF">DI555_19900</name>
</gene>
<protein>
    <recommendedName>
        <fullName evidence="4">Prepilin type IV endopeptidase peptidase domain-containing protein</fullName>
    </recommendedName>
</protein>